<dbReference type="Proteomes" id="UP000579281">
    <property type="component" value="Unassembled WGS sequence"/>
</dbReference>
<dbReference type="AlphaFoldDB" id="A0A841KYJ7"/>
<evidence type="ECO:0008006" key="3">
    <source>
        <dbReference type="Google" id="ProtNLM"/>
    </source>
</evidence>
<name>A0A841KYJ7_9FIRM</name>
<organism evidence="1 2">
    <name type="scientific">Anaerosolibacter carboniphilus</name>
    <dbReference type="NCBI Taxonomy" id="1417629"/>
    <lineage>
        <taxon>Bacteria</taxon>
        <taxon>Bacillati</taxon>
        <taxon>Bacillota</taxon>
        <taxon>Clostridia</taxon>
        <taxon>Peptostreptococcales</taxon>
        <taxon>Thermotaleaceae</taxon>
        <taxon>Anaerosolibacter</taxon>
    </lineage>
</organism>
<dbReference type="EMBL" id="JACHEN010000006">
    <property type="protein sequence ID" value="MBB6215205.1"/>
    <property type="molecule type" value="Genomic_DNA"/>
</dbReference>
<proteinExistence type="predicted"/>
<accession>A0A841KYJ7</accession>
<evidence type="ECO:0000313" key="1">
    <source>
        <dbReference type="EMBL" id="MBB6215205.1"/>
    </source>
</evidence>
<dbReference type="InterPro" id="IPR035901">
    <property type="entry name" value="GIY-YIG_endonuc_sf"/>
</dbReference>
<reference evidence="1 2" key="1">
    <citation type="submission" date="2020-08" db="EMBL/GenBank/DDBJ databases">
        <title>Genomic Encyclopedia of Type Strains, Phase IV (KMG-IV): sequencing the most valuable type-strain genomes for metagenomic binning, comparative biology and taxonomic classification.</title>
        <authorList>
            <person name="Goeker M."/>
        </authorList>
    </citation>
    <scope>NUCLEOTIDE SEQUENCE [LARGE SCALE GENOMIC DNA]</scope>
    <source>
        <strain evidence="1 2">DSM 103526</strain>
    </source>
</reference>
<gene>
    <name evidence="1" type="ORF">HNQ80_001294</name>
</gene>
<protein>
    <recommendedName>
        <fullName evidence="3">GIY-YIG domain-containing protein</fullName>
    </recommendedName>
</protein>
<comment type="caution">
    <text evidence="1">The sequence shown here is derived from an EMBL/GenBank/DDBJ whole genome shotgun (WGS) entry which is preliminary data.</text>
</comment>
<dbReference type="CDD" id="cd10451">
    <property type="entry name" value="GIY-YIG_LuxR_like"/>
    <property type="match status" value="1"/>
</dbReference>
<dbReference type="Gene3D" id="3.40.1440.10">
    <property type="entry name" value="GIY-YIG endonuclease"/>
    <property type="match status" value="1"/>
</dbReference>
<keyword evidence="2" id="KW-1185">Reference proteome</keyword>
<dbReference type="RefSeq" id="WP_184309294.1">
    <property type="nucleotide sequence ID" value="NZ_JACHEN010000006.1"/>
</dbReference>
<sequence>MSTQLNRKELIAQYKELKHDAGVYRVVNHQTGRYFLSNSSDINSIYNKFEFAKKVNSYDVMHKKLANDMKQYGFDSFSIEVLELLDITPEMTNVEIQKDLKILEAL</sequence>
<evidence type="ECO:0000313" key="2">
    <source>
        <dbReference type="Proteomes" id="UP000579281"/>
    </source>
</evidence>